<feature type="compositionally biased region" description="Pro residues" evidence="1">
    <location>
        <begin position="702"/>
        <end position="713"/>
    </location>
</feature>
<dbReference type="SMART" id="SM00271">
    <property type="entry name" value="DnaJ"/>
    <property type="match status" value="3"/>
</dbReference>
<feature type="region of interest" description="Disordered" evidence="1">
    <location>
        <begin position="585"/>
        <end position="714"/>
    </location>
</feature>
<dbReference type="Proteomes" id="UP000026960">
    <property type="component" value="Chromosome 3"/>
</dbReference>
<dbReference type="PRINTS" id="PR01217">
    <property type="entry name" value="PRICHEXTENSN"/>
</dbReference>
<dbReference type="Gene3D" id="1.10.287.110">
    <property type="entry name" value="DnaJ domain"/>
    <property type="match status" value="3"/>
</dbReference>
<evidence type="ECO:0000259" key="2">
    <source>
        <dbReference type="PROSITE" id="PS50076"/>
    </source>
</evidence>
<evidence type="ECO:0000313" key="4">
    <source>
        <dbReference type="Proteomes" id="UP000026960"/>
    </source>
</evidence>
<proteinExistence type="predicted"/>
<dbReference type="GO" id="GO:0005783">
    <property type="term" value="C:endoplasmic reticulum"/>
    <property type="evidence" value="ECO:0007669"/>
    <property type="project" value="UniProtKB-ARBA"/>
</dbReference>
<organism evidence="3">
    <name type="scientific">Oryza barthii</name>
    <dbReference type="NCBI Taxonomy" id="65489"/>
    <lineage>
        <taxon>Eukaryota</taxon>
        <taxon>Viridiplantae</taxon>
        <taxon>Streptophyta</taxon>
        <taxon>Embryophyta</taxon>
        <taxon>Tracheophyta</taxon>
        <taxon>Spermatophyta</taxon>
        <taxon>Magnoliopsida</taxon>
        <taxon>Liliopsida</taxon>
        <taxon>Poales</taxon>
        <taxon>Poaceae</taxon>
        <taxon>BOP clade</taxon>
        <taxon>Oryzoideae</taxon>
        <taxon>Oryzeae</taxon>
        <taxon>Oryzinae</taxon>
        <taxon>Oryza</taxon>
    </lineage>
</organism>
<dbReference type="PANTHER" id="PTHR44137">
    <property type="entry name" value="BNAC03G44070D PROTEIN"/>
    <property type="match status" value="1"/>
</dbReference>
<feature type="compositionally biased region" description="Pro residues" evidence="1">
    <location>
        <begin position="416"/>
        <end position="425"/>
    </location>
</feature>
<feature type="compositionally biased region" description="Pro residues" evidence="1">
    <location>
        <begin position="602"/>
        <end position="617"/>
    </location>
</feature>
<evidence type="ECO:0000313" key="3">
    <source>
        <dbReference type="EnsemblPlants" id="OBART03G40210.1"/>
    </source>
</evidence>
<feature type="compositionally biased region" description="Low complexity" evidence="1">
    <location>
        <begin position="618"/>
        <end position="631"/>
    </location>
</feature>
<feature type="compositionally biased region" description="Pro residues" evidence="1">
    <location>
        <begin position="395"/>
        <end position="409"/>
    </location>
</feature>
<keyword evidence="4" id="KW-1185">Reference proteome</keyword>
<name>A0A0D3FR44_9ORYZ</name>
<feature type="compositionally biased region" description="Pro residues" evidence="1">
    <location>
        <begin position="510"/>
        <end position="525"/>
    </location>
</feature>
<evidence type="ECO:0000256" key="1">
    <source>
        <dbReference type="SAM" id="MobiDB-lite"/>
    </source>
</evidence>
<feature type="domain" description="J" evidence="2">
    <location>
        <begin position="252"/>
        <end position="321"/>
    </location>
</feature>
<sequence>MATTHGEEAAGKAYKLAEDRFLVKDIAGALRAAREARRLFRSLPGLANAITAYEVHAAAATSRAGGRNWYAVLAVGDRSAKTSSGGGGVTHESLKRQYHRLCLVVHPDKNRSAAAAGAFRLLQKAWDELSLRHPPRAAAAAAAPGQARPSALIATHQNIRAPGLFGNSQQCNSRLVRVYLATSSSPMATGRDAEEAYELAENRFLANDIAGALRVAREAQRLIYPAALPAGLANAVAAYEVHHAASRSDGGRWHAVLAVGDPPAPTTSSGINGAVITHKSLKQQYRRLCLVLHPDKNSSAAADGAFKLLQEAWGELSLLHPPGSGATPVSWSSPPPPAAAEAPEWKAPRQAKPRRRAMRCPHCGCSFVAVVSDAVSRVNCLDCNRWVSTSSQSGPAPPPPPQPPPPPPPHQRETPSPSPPPQPQFPCPGNCSRCGAKFTATVSIGTLRASIDHSLRCNPSPMATGRNDEEEAEKAYELAENRFRANDIAGALHAAREARRRSRHSLASPAPSPPTRSTTPPPPAQTPATSANTAIRLIVRASIDHSLRCNPSPMATGRNDEEEAEKAYELAENRFRANDIAGALHAAREARRRSRHSLASPAPSPPTRSTTPPPPAQTPATSGTPSSPSATIHPRRPRAALMAPPPSSRTKTSSTSTTGSASSCTRTRTPPPPPRAPSSCSGRCGTTSRFSTRRAPPRLLRCPPPPPPPPPGPRRISCRKCRGSFFTVVGDVVSGVNCVHCNRWVSLFPCPARCARCGVRFTETVSTGTRLLRCAACERSSYVFPKLQFILFASIDHASPMATPGRVEELAAENAYKLAENRFLADDITGALPAARAAQRVFPALPGLANAIAAYEVHAAATTSRANGGGKWYAILAVDDDSATTSTGISGAAVITHESLKQQYRRLCLVLHPDKNSSAAAEGAFKLLREAWDNLSLLHPPGSAAAPVSCPPPPATAQPPDWMPRQPGPHRRTMFCPNCRCSFATVVDDGVSGVNCVNCNHWVSTLWQTGRAPPPQQQQQSSSRFSCPTPCPGCDAKFTGTVSIGKHLLPCRACNKCFLVFVKSPNEAYAWIPTPKEKMPYLLAMAVANQQQAEEACRRAEEFFLAGNIASAHRLARRAQRLCPSLPGVANALAAYDVHAAAAAADTAAQTWWSEYWARHPEMAAAASRRRGAAADEEGPARRQGEALMVIYCKRCDREFVREPDEFGVTCRWCRRPVRPPWVRRKPSSPTTKAPPPPRPKPEMFPCPGQCPRCGVQFASMVYAGKWHLRCKTCSKYTMVDVQGPDMATCSR</sequence>
<dbReference type="PROSITE" id="PS50076">
    <property type="entry name" value="DNAJ_2"/>
    <property type="match status" value="3"/>
</dbReference>
<dbReference type="Gramene" id="OBART03G40210.1">
    <property type="protein sequence ID" value="OBART03G40210.1"/>
    <property type="gene ID" value="OBART03G40210"/>
</dbReference>
<feature type="region of interest" description="Disordered" evidence="1">
    <location>
        <begin position="1222"/>
        <end position="1241"/>
    </location>
</feature>
<feature type="region of interest" description="Disordered" evidence="1">
    <location>
        <begin position="323"/>
        <end position="350"/>
    </location>
</feature>
<dbReference type="CDD" id="cd06257">
    <property type="entry name" value="DnaJ"/>
    <property type="match status" value="3"/>
</dbReference>
<dbReference type="InterPro" id="IPR001623">
    <property type="entry name" value="DnaJ_domain"/>
</dbReference>
<dbReference type="SUPFAM" id="SSF46565">
    <property type="entry name" value="Chaperone J-domain"/>
    <property type="match status" value="3"/>
</dbReference>
<accession>A0A0D3FR44</accession>
<dbReference type="InterPro" id="IPR036869">
    <property type="entry name" value="J_dom_sf"/>
</dbReference>
<reference evidence="3" key="2">
    <citation type="submission" date="2015-03" db="UniProtKB">
        <authorList>
            <consortium name="EnsemblPlants"/>
        </authorList>
    </citation>
    <scope>IDENTIFICATION</scope>
</reference>
<feature type="domain" description="J" evidence="2">
    <location>
        <begin position="68"/>
        <end position="134"/>
    </location>
</feature>
<feature type="region of interest" description="Disordered" evidence="1">
    <location>
        <begin position="546"/>
        <end position="566"/>
    </location>
</feature>
<feature type="compositionally biased region" description="Low complexity" evidence="1">
    <location>
        <begin position="648"/>
        <end position="668"/>
    </location>
</feature>
<feature type="region of interest" description="Disordered" evidence="1">
    <location>
        <begin position="493"/>
        <end position="530"/>
    </location>
</feature>
<dbReference type="PaxDb" id="65489-OBART03G40210.1"/>
<dbReference type="Pfam" id="PF00226">
    <property type="entry name" value="DnaJ"/>
    <property type="match status" value="3"/>
</dbReference>
<protein>
    <recommendedName>
        <fullName evidence="2">J domain-containing protein</fullName>
    </recommendedName>
</protein>
<feature type="region of interest" description="Disordered" evidence="1">
    <location>
        <begin position="389"/>
        <end position="425"/>
    </location>
</feature>
<reference evidence="3" key="1">
    <citation type="journal article" date="2009" name="Rice">
        <title>De Novo Next Generation Sequencing of Plant Genomes.</title>
        <authorList>
            <person name="Rounsley S."/>
            <person name="Marri P.R."/>
            <person name="Yu Y."/>
            <person name="He R."/>
            <person name="Sisneros N."/>
            <person name="Goicoechea J.L."/>
            <person name="Lee S.J."/>
            <person name="Angelova A."/>
            <person name="Kudrna D."/>
            <person name="Luo M."/>
            <person name="Affourtit J."/>
            <person name="Desany B."/>
            <person name="Knight J."/>
            <person name="Niazi F."/>
            <person name="Egholm M."/>
            <person name="Wing R.A."/>
        </authorList>
    </citation>
    <scope>NUCLEOTIDE SEQUENCE [LARGE SCALE GENOMIC DNA]</scope>
    <source>
        <strain evidence="3">cv. IRGC 105608</strain>
    </source>
</reference>
<dbReference type="EnsemblPlants" id="OBART03G40210.1">
    <property type="protein sequence ID" value="OBART03G40210.1"/>
    <property type="gene ID" value="OBART03G40210"/>
</dbReference>
<dbReference type="HOGENOM" id="CLU_262170_0_0_1"/>
<dbReference type="PANTHER" id="PTHR44137:SF16">
    <property type="entry name" value="OS03G0837400 PROTEIN"/>
    <property type="match status" value="1"/>
</dbReference>
<feature type="domain" description="J" evidence="2">
    <location>
        <begin position="871"/>
        <end position="940"/>
    </location>
</feature>